<feature type="domain" description="Flagellar hook-associated protein 2 N-terminal" evidence="6">
    <location>
        <begin position="28"/>
        <end position="130"/>
    </location>
</feature>
<keyword evidence="9" id="KW-1185">Reference proteome</keyword>
<evidence type="ECO:0000256" key="5">
    <source>
        <dbReference type="RuleBase" id="RU362066"/>
    </source>
</evidence>
<keyword evidence="8" id="KW-0966">Cell projection</keyword>
<evidence type="ECO:0000313" key="8">
    <source>
        <dbReference type="EMBL" id="UYO63843.1"/>
    </source>
</evidence>
<name>A0ABY6HHF6_9FIRM</name>
<evidence type="ECO:0000259" key="6">
    <source>
        <dbReference type="Pfam" id="PF02465"/>
    </source>
</evidence>
<sequence length="633" mass="67280">MATSVNSATSTSTLSSLSAKTGMAGLVSGLDTDSLVESLTSASRAKITKQQQNLQLLEWKQSSYRGVSKVLKEFQSKYLDVLSTKNFRSAAMFNAVSATASSTKVAVSTTSAASAGTITVNKISQLATNQKITSAEGVSSPLEGTLDQAQLLSGINETTSKSFLMKLDGKIKTITLDQAFIDSLGTKTFEQALQTKLKDAFGTTDGTNSMVGVNVTDGQLSFTPTTGSTLSIHALNDDTDTLKYLGLEDKQSNKMTTSMALEDLTFKNALTPGADGKVKLTINSINFEFDKTETLSSVMSKINASDAGVTLAYSSISDQFTMTAKNSGAGDNIVVSETAGSGNLMTALGLTTATGASASAGVNAKLTVNGKEIIRTSNTVDVDGVKIELKELSDDAITVTSKADATSLKDTIKSFVEDYNNMIETMNKLVKEDYDTAYPPLTDDQKAEMSEKEIESWEAKAKVGLLRGDKLIKGIANQMQSMIYGSAVKGGISLYDLGITSAGYAENGKLKIDEDKLTTAIETKSNAIQELFTTADTGLAVQLNDIITSAVKTSGVKGTRGSLIEMAGYESTLSNTENSIYDNIQKINKNVTKMKTSLKDEETRYWSKFTALETALQQLNTQSSILTQFSSGA</sequence>
<evidence type="ECO:0000256" key="2">
    <source>
        <dbReference type="ARBA" id="ARBA00011255"/>
    </source>
</evidence>
<dbReference type="InterPro" id="IPR010809">
    <property type="entry name" value="FliD_C"/>
</dbReference>
<comment type="similarity">
    <text evidence="1 5">Belongs to the FliD family.</text>
</comment>
<evidence type="ECO:0000259" key="7">
    <source>
        <dbReference type="Pfam" id="PF07195"/>
    </source>
</evidence>
<keyword evidence="8" id="KW-0969">Cilium</keyword>
<evidence type="ECO:0000256" key="3">
    <source>
        <dbReference type="ARBA" id="ARBA00023054"/>
    </source>
</evidence>
<dbReference type="Proteomes" id="UP001163550">
    <property type="component" value="Chromosome"/>
</dbReference>
<dbReference type="RefSeq" id="WP_228882256.1">
    <property type="nucleotide sequence ID" value="NZ_CABIIK010000045.1"/>
</dbReference>
<organism evidence="8 9">
    <name type="scientific">Acetobacterium wieringae</name>
    <dbReference type="NCBI Taxonomy" id="52694"/>
    <lineage>
        <taxon>Bacteria</taxon>
        <taxon>Bacillati</taxon>
        <taxon>Bacillota</taxon>
        <taxon>Clostridia</taxon>
        <taxon>Eubacteriales</taxon>
        <taxon>Eubacteriaceae</taxon>
        <taxon>Acetobacterium</taxon>
    </lineage>
</organism>
<dbReference type="PANTHER" id="PTHR30288:SF0">
    <property type="entry name" value="FLAGELLAR HOOK-ASSOCIATED PROTEIN 2"/>
    <property type="match status" value="1"/>
</dbReference>
<dbReference type="Pfam" id="PF02465">
    <property type="entry name" value="FliD_N"/>
    <property type="match status" value="1"/>
</dbReference>
<evidence type="ECO:0000256" key="4">
    <source>
        <dbReference type="ARBA" id="ARBA00023143"/>
    </source>
</evidence>
<keyword evidence="5" id="KW-0964">Secreted</keyword>
<keyword evidence="8" id="KW-0282">Flagellum</keyword>
<reference evidence="8" key="1">
    <citation type="submission" date="2021-11" db="EMBL/GenBank/DDBJ databases">
        <title>Isoprene-degrading acetogen.</title>
        <authorList>
            <person name="Yang Y."/>
            <person name="Jin H."/>
            <person name="Yan J."/>
        </authorList>
    </citation>
    <scope>NUCLEOTIDE SEQUENCE</scope>
    <source>
        <strain evidence="8">Berkeley</strain>
    </source>
</reference>
<evidence type="ECO:0000256" key="1">
    <source>
        <dbReference type="ARBA" id="ARBA00009764"/>
    </source>
</evidence>
<dbReference type="InterPro" id="IPR003481">
    <property type="entry name" value="FliD_N"/>
</dbReference>
<dbReference type="Pfam" id="PF07195">
    <property type="entry name" value="FliD_C"/>
    <property type="match status" value="1"/>
</dbReference>
<evidence type="ECO:0000313" key="9">
    <source>
        <dbReference type="Proteomes" id="UP001163550"/>
    </source>
</evidence>
<keyword evidence="4 5" id="KW-0975">Bacterial flagellum</keyword>
<feature type="domain" description="Flagellar hook-associated protein 2 C-terminal" evidence="7">
    <location>
        <begin position="362"/>
        <end position="620"/>
    </location>
</feature>
<dbReference type="PANTHER" id="PTHR30288">
    <property type="entry name" value="FLAGELLAR CAP/ASSEMBLY PROTEIN FLID"/>
    <property type="match status" value="1"/>
</dbReference>
<proteinExistence type="inferred from homology"/>
<keyword evidence="3" id="KW-0175">Coiled coil</keyword>
<gene>
    <name evidence="8" type="primary">fliD</name>
    <name evidence="8" type="ORF">LNN31_05275</name>
</gene>
<comment type="function">
    <text evidence="5">Required for morphogenesis and for the elongation of the flagellar filament by facilitating polymerization of the flagellin monomers at the tip of growing filament. Forms a capping structure, which prevents flagellin subunits (transported through the central channel of the flagellum) from leaking out without polymerization at the distal end.</text>
</comment>
<protein>
    <recommendedName>
        <fullName evidence="5">Flagellar hook-associated protein 2</fullName>
        <shortName evidence="5">HAP2</shortName>
    </recommendedName>
    <alternativeName>
        <fullName evidence="5">Flagellar cap protein</fullName>
    </alternativeName>
</protein>
<dbReference type="InterPro" id="IPR040026">
    <property type="entry name" value="FliD"/>
</dbReference>
<dbReference type="EMBL" id="CP087994">
    <property type="protein sequence ID" value="UYO63843.1"/>
    <property type="molecule type" value="Genomic_DNA"/>
</dbReference>
<comment type="subcellular location">
    <subcellularLocation>
        <location evidence="5">Secreted</location>
    </subcellularLocation>
    <subcellularLocation>
        <location evidence="5">Bacterial flagellum</location>
    </subcellularLocation>
</comment>
<comment type="subunit">
    <text evidence="2 5">Homopentamer.</text>
</comment>
<accession>A0ABY6HHF6</accession>